<name>A0A024B0U2_9CAUD</name>
<dbReference type="RefSeq" id="YP_009036660.1">
    <property type="nucleotide sequence ID" value="NC_024213.1"/>
</dbReference>
<dbReference type="EMBL" id="KJ489399">
    <property type="protein sequence ID" value="AHZ10229.1"/>
    <property type="molecule type" value="Genomic_DNA"/>
</dbReference>
<accession>A0A024B0U2</accession>
<sequence>MTKDKKKLQASSVLVQLYNNKKLVTKVDNMLDDGRTYDYIIAFCEDQGFTISKSSLTNYKKKREEAITEGVPLISLLDKRAKDNVTYISDKRVQEFNEESQAAAMPFGAVDKVNNVFNDVEFLDTVIAKAFVGLQEFDIIDIPLAIKAMEVKAKITNNALGGLSISALKEMSIKVRAKESALTEVVMKYVPEEYHDALFADLELAEKSFYENLDLTEEDRRVKDAMQAFGI</sequence>
<evidence type="ECO:0000313" key="2">
    <source>
        <dbReference type="Proteomes" id="UP000026900"/>
    </source>
</evidence>
<protein>
    <submittedName>
        <fullName evidence="1">Uncharacterized protein</fullName>
    </submittedName>
</protein>
<evidence type="ECO:0000313" key="1">
    <source>
        <dbReference type="EMBL" id="AHZ10229.1"/>
    </source>
</evidence>
<keyword evidence="2" id="KW-1185">Reference proteome</keyword>
<organism evidence="1 2">
    <name type="scientific">Bacillus phage Hakuna</name>
    <dbReference type="NCBI Taxonomy" id="1486659"/>
    <lineage>
        <taxon>Viruses</taxon>
        <taxon>Duplodnaviria</taxon>
        <taxon>Heunggongvirae</taxon>
        <taxon>Uroviricota</taxon>
        <taxon>Caudoviricetes</taxon>
        <taxon>Herelleviridae</taxon>
        <taxon>Bastillevirinae</taxon>
        <taxon>Wphvirus</taxon>
        <taxon>Wphvirus hakuna</taxon>
    </lineage>
</organism>
<reference evidence="2" key="1">
    <citation type="submission" date="2014-09" db="EMBL/GenBank/DDBJ databases">
        <authorList>
            <person name="Sauder A.B."/>
            <person name="McKenzie Q.R."/>
            <person name="Temple L.M."/>
            <person name="Alexis B.K."/>
            <person name="Al-Atrache Z."/>
            <person name="Lewis L.O."/>
            <person name="Loesser-Casey K.E."/>
            <person name="Mitchell K.J."/>
        </authorList>
    </citation>
    <scope>NUCLEOTIDE SEQUENCE [LARGE SCALE GENOMIC DNA]</scope>
</reference>
<dbReference type="GeneID" id="19526211"/>
<proteinExistence type="predicted"/>
<dbReference type="Proteomes" id="UP000026900">
    <property type="component" value="Segment"/>
</dbReference>
<dbReference type="KEGG" id="vg:19526211"/>